<proteinExistence type="predicted"/>
<reference evidence="1" key="1">
    <citation type="submission" date="2020-11" db="EMBL/GenBank/DDBJ databases">
        <title>Nocardioides cynanchi sp. nov., isolated from soil of rhizosphere of Cynanchum wilfordii.</title>
        <authorList>
            <person name="Lee J.-S."/>
            <person name="Suh M.K."/>
            <person name="Kim J.-S."/>
        </authorList>
    </citation>
    <scope>NUCLEOTIDE SEQUENCE</scope>
    <source>
        <strain evidence="1">KCTC 19276</strain>
    </source>
</reference>
<dbReference type="EMBL" id="JADKPO010000001">
    <property type="protein sequence ID" value="MBF4766508.1"/>
    <property type="molecule type" value="Genomic_DNA"/>
</dbReference>
<organism evidence="1 2">
    <name type="scientific">Nocardioides agariphilus</name>
    <dbReference type="NCBI Taxonomy" id="433664"/>
    <lineage>
        <taxon>Bacteria</taxon>
        <taxon>Bacillati</taxon>
        <taxon>Actinomycetota</taxon>
        <taxon>Actinomycetes</taxon>
        <taxon>Propionibacteriales</taxon>
        <taxon>Nocardioidaceae</taxon>
        <taxon>Nocardioides</taxon>
    </lineage>
</organism>
<dbReference type="Proteomes" id="UP000660668">
    <property type="component" value="Unassembled WGS sequence"/>
</dbReference>
<comment type="caution">
    <text evidence="1">The sequence shown here is derived from an EMBL/GenBank/DDBJ whole genome shotgun (WGS) entry which is preliminary data.</text>
</comment>
<dbReference type="RefSeq" id="WP_194694625.1">
    <property type="nucleotide sequence ID" value="NZ_JADKPO010000001.1"/>
</dbReference>
<evidence type="ECO:0000313" key="2">
    <source>
        <dbReference type="Proteomes" id="UP000660668"/>
    </source>
</evidence>
<dbReference type="InterPro" id="IPR027417">
    <property type="entry name" value="P-loop_NTPase"/>
</dbReference>
<dbReference type="AlphaFoldDB" id="A0A930VKI4"/>
<dbReference type="SUPFAM" id="SSF52540">
    <property type="entry name" value="P-loop containing nucleoside triphosphate hydrolases"/>
    <property type="match status" value="1"/>
</dbReference>
<keyword evidence="2" id="KW-1185">Reference proteome</keyword>
<gene>
    <name evidence="1" type="ORF">ISU10_01850</name>
</gene>
<name>A0A930VKI4_9ACTN</name>
<evidence type="ECO:0000313" key="1">
    <source>
        <dbReference type="EMBL" id="MBF4766508.1"/>
    </source>
</evidence>
<protein>
    <submittedName>
        <fullName evidence="1">Uncharacterized protein</fullName>
    </submittedName>
</protein>
<accession>A0A930VKI4</accession>
<sequence>MNDDRTDATAGHILIGGTGRAGTTLLVQWFTALGFDTGYDLDQAIQATDPISHGGLEHSFARTLEAGARLPYVAKSPWFGRKLRDYLDRDELRVKAAIIPMRDLQDAAESRRRVSQEAAVAGLDPGRHPGGVVGSSAGETTTGKQERQLARMFFDLVSALVAHDVPIYFLRFPDFARGDQDLYSALRPLLEAHGVTSEEAATALRQVVRPELIHRFRQD</sequence>